<dbReference type="RefSeq" id="WP_119365706.1">
    <property type="nucleotide sequence ID" value="NZ_QXDJ01000001.1"/>
</dbReference>
<proteinExistence type="predicted"/>
<dbReference type="GO" id="GO:0008982">
    <property type="term" value="F:protein-N(PI)-phosphohistidine-sugar phosphotransferase activity"/>
    <property type="evidence" value="ECO:0007669"/>
    <property type="project" value="InterPro"/>
</dbReference>
<dbReference type="EMBL" id="QXDJ01000001">
    <property type="protein sequence ID" value="RII36442.1"/>
    <property type="molecule type" value="Genomic_DNA"/>
</dbReference>
<evidence type="ECO:0000256" key="5">
    <source>
        <dbReference type="ARBA" id="ARBA00022683"/>
    </source>
</evidence>
<dbReference type="InterPro" id="IPR013012">
    <property type="entry name" value="PTS_EIIB_3"/>
</dbReference>
<name>A0A399IXY7_9CLOT</name>
<dbReference type="SUPFAM" id="SSF52794">
    <property type="entry name" value="PTS system IIB component-like"/>
    <property type="match status" value="1"/>
</dbReference>
<accession>A0A399IXY7</accession>
<keyword evidence="2" id="KW-0597">Phosphoprotein</keyword>
<evidence type="ECO:0000256" key="2">
    <source>
        <dbReference type="ARBA" id="ARBA00022553"/>
    </source>
</evidence>
<dbReference type="GO" id="GO:0009401">
    <property type="term" value="P:phosphoenolpyruvate-dependent sugar phosphotransferase system"/>
    <property type="evidence" value="ECO:0007669"/>
    <property type="project" value="UniProtKB-KW"/>
</dbReference>
<dbReference type="InterPro" id="IPR051819">
    <property type="entry name" value="PTS_sugar-specific_EIIB"/>
</dbReference>
<dbReference type="InterPro" id="IPR003501">
    <property type="entry name" value="PTS_EIIB_2/3"/>
</dbReference>
<evidence type="ECO:0000256" key="3">
    <source>
        <dbReference type="ARBA" id="ARBA00022597"/>
    </source>
</evidence>
<keyword evidence="3 9" id="KW-0762">Sugar transport</keyword>
<dbReference type="CDD" id="cd05564">
    <property type="entry name" value="PTS_IIB_chitobiose_lichenan"/>
    <property type="match status" value="1"/>
</dbReference>
<evidence type="ECO:0000256" key="7">
    <source>
        <dbReference type="PROSITE-ProRule" id="PRU00423"/>
    </source>
</evidence>
<dbReference type="Proteomes" id="UP000265930">
    <property type="component" value="Unassembled WGS sequence"/>
</dbReference>
<evidence type="ECO:0000259" key="8">
    <source>
        <dbReference type="PROSITE" id="PS51100"/>
    </source>
</evidence>
<dbReference type="GO" id="GO:0016301">
    <property type="term" value="F:kinase activity"/>
    <property type="evidence" value="ECO:0007669"/>
    <property type="project" value="UniProtKB-KW"/>
</dbReference>
<keyword evidence="4" id="KW-0808">Transferase</keyword>
<dbReference type="PANTHER" id="PTHR34581">
    <property type="entry name" value="PTS SYSTEM N,N'-DIACETYLCHITOBIOSE-SPECIFIC EIIB COMPONENT"/>
    <property type="match status" value="1"/>
</dbReference>
<protein>
    <submittedName>
        <fullName evidence="9">PTS sugar transporter subunit IIB</fullName>
    </submittedName>
</protein>
<evidence type="ECO:0000256" key="6">
    <source>
        <dbReference type="ARBA" id="ARBA00022777"/>
    </source>
</evidence>
<keyword evidence="5" id="KW-0598">Phosphotransferase system</keyword>
<reference evidence="9 10" key="1">
    <citation type="submission" date="2018-08" db="EMBL/GenBank/DDBJ databases">
        <title>Genome of Clostridium chromiireducens C1, DSM12136.</title>
        <authorList>
            <person name="Xing M."/>
            <person name="Wei Y."/>
            <person name="Ang E.L."/>
            <person name="Zhao H."/>
            <person name="Zhang Y."/>
        </authorList>
    </citation>
    <scope>NUCLEOTIDE SEQUENCE [LARGE SCALE GENOMIC DNA]</scope>
    <source>
        <strain evidence="9 10">C1</strain>
    </source>
</reference>
<dbReference type="PANTHER" id="PTHR34581:SF2">
    <property type="entry name" value="PTS SYSTEM N,N'-DIACETYLCHITOBIOSE-SPECIFIC EIIB COMPONENT"/>
    <property type="match status" value="1"/>
</dbReference>
<dbReference type="InterPro" id="IPR036095">
    <property type="entry name" value="PTS_EIIB-like_sf"/>
</dbReference>
<feature type="modified residue" description="Phosphocysteine; by EIIA" evidence="7">
    <location>
        <position position="8"/>
    </location>
</feature>
<evidence type="ECO:0000256" key="1">
    <source>
        <dbReference type="ARBA" id="ARBA00022448"/>
    </source>
</evidence>
<evidence type="ECO:0000256" key="4">
    <source>
        <dbReference type="ARBA" id="ARBA00022679"/>
    </source>
</evidence>
<dbReference type="Pfam" id="PF02302">
    <property type="entry name" value="PTS_IIB"/>
    <property type="match status" value="1"/>
</dbReference>
<dbReference type="PROSITE" id="PS51100">
    <property type="entry name" value="PTS_EIIB_TYPE_3"/>
    <property type="match status" value="1"/>
</dbReference>
<gene>
    <name evidence="9" type="ORF">D2A34_03390</name>
</gene>
<dbReference type="AlphaFoldDB" id="A0A399IXY7"/>
<comment type="caution">
    <text evidence="9">The sequence shown here is derived from an EMBL/GenBank/DDBJ whole genome shotgun (WGS) entry which is preliminary data.</text>
</comment>
<dbReference type="Gene3D" id="3.40.50.2300">
    <property type="match status" value="1"/>
</dbReference>
<keyword evidence="6" id="KW-0418">Kinase</keyword>
<evidence type="ECO:0000313" key="10">
    <source>
        <dbReference type="Proteomes" id="UP000265930"/>
    </source>
</evidence>
<dbReference type="NCBIfam" id="TIGR00853">
    <property type="entry name" value="pts-lac"/>
    <property type="match status" value="1"/>
</dbReference>
<organism evidence="9 10">
    <name type="scientific">Clostridium chromiireducens</name>
    <dbReference type="NCBI Taxonomy" id="225345"/>
    <lineage>
        <taxon>Bacteria</taxon>
        <taxon>Bacillati</taxon>
        <taxon>Bacillota</taxon>
        <taxon>Clostridia</taxon>
        <taxon>Eubacteriales</taxon>
        <taxon>Clostridiaceae</taxon>
        <taxon>Clostridium</taxon>
    </lineage>
</organism>
<keyword evidence="1" id="KW-0813">Transport</keyword>
<evidence type="ECO:0000313" key="9">
    <source>
        <dbReference type="EMBL" id="RII36442.1"/>
    </source>
</evidence>
<sequence>MKNILLVCSAGMSTSLLVSKMQKAADEKGIECSIQAVGESEVKDYIDNADVLLLGPQVRFLLTKFKKSLVDKNIEVEVINTVHYGTMNGEKVLERALELIKNK</sequence>
<feature type="domain" description="PTS EIIB type-3" evidence="8">
    <location>
        <begin position="1"/>
        <end position="103"/>
    </location>
</feature>